<dbReference type="AlphaFoldDB" id="A0A5N7DTG4"/>
<dbReference type="EMBL" id="ML736739">
    <property type="protein sequence ID" value="KAE8409684.1"/>
    <property type="molecule type" value="Genomic_DNA"/>
</dbReference>
<accession>A0A5N7DTG4</accession>
<evidence type="ECO:0000313" key="2">
    <source>
        <dbReference type="Proteomes" id="UP000325579"/>
    </source>
</evidence>
<evidence type="ECO:0000313" key="1">
    <source>
        <dbReference type="EMBL" id="KAE8409684.1"/>
    </source>
</evidence>
<protein>
    <submittedName>
        <fullName evidence="1">Uncharacterized protein</fullName>
    </submittedName>
</protein>
<name>A0A5N7DTG4_9EURO</name>
<reference evidence="1 2" key="1">
    <citation type="submission" date="2019-04" db="EMBL/GenBank/DDBJ databases">
        <authorList>
            <consortium name="DOE Joint Genome Institute"/>
            <person name="Mondo S."/>
            <person name="Kjaerbolling I."/>
            <person name="Vesth T."/>
            <person name="Frisvad J.C."/>
            <person name="Nybo J.L."/>
            <person name="Theobald S."/>
            <person name="Kildgaard S."/>
            <person name="Isbrandt T."/>
            <person name="Kuo A."/>
            <person name="Sato A."/>
            <person name="Lyhne E.K."/>
            <person name="Kogle M.E."/>
            <person name="Wiebenga A."/>
            <person name="Kun R.S."/>
            <person name="Lubbers R.J."/>
            <person name="Makela M.R."/>
            <person name="Barry K."/>
            <person name="Chovatia M."/>
            <person name="Clum A."/>
            <person name="Daum C."/>
            <person name="Haridas S."/>
            <person name="He G."/>
            <person name="LaButti K."/>
            <person name="Lipzen A."/>
            <person name="Riley R."/>
            <person name="Salamov A."/>
            <person name="Simmons B.A."/>
            <person name="Magnuson J.K."/>
            <person name="Henrissat B."/>
            <person name="Mortensen U.H."/>
            <person name="Larsen T.O."/>
            <person name="Devries R.P."/>
            <person name="Grigoriev I.V."/>
            <person name="Machida M."/>
            <person name="Baker S.E."/>
            <person name="Andersen M.R."/>
            <person name="Cantor M.N."/>
            <person name="Hua S.X."/>
        </authorList>
    </citation>
    <scope>NUCLEOTIDE SEQUENCE [LARGE SCALE GENOMIC DNA]</scope>
    <source>
        <strain evidence="1 2">CBS 119388</strain>
    </source>
</reference>
<keyword evidence="2" id="KW-1185">Reference proteome</keyword>
<dbReference type="Proteomes" id="UP000325579">
    <property type="component" value="Unassembled WGS sequence"/>
</dbReference>
<dbReference type="RefSeq" id="XP_031947003.1">
    <property type="nucleotide sequence ID" value="XM_032080626.1"/>
</dbReference>
<organism evidence="1 2">
    <name type="scientific">Aspergillus pseudonomiae</name>
    <dbReference type="NCBI Taxonomy" id="1506151"/>
    <lineage>
        <taxon>Eukaryota</taxon>
        <taxon>Fungi</taxon>
        <taxon>Dikarya</taxon>
        <taxon>Ascomycota</taxon>
        <taxon>Pezizomycotina</taxon>
        <taxon>Eurotiomycetes</taxon>
        <taxon>Eurotiomycetidae</taxon>
        <taxon>Eurotiales</taxon>
        <taxon>Aspergillaceae</taxon>
        <taxon>Aspergillus</taxon>
        <taxon>Aspergillus subgen. Circumdati</taxon>
    </lineage>
</organism>
<proteinExistence type="predicted"/>
<gene>
    <name evidence="1" type="ORF">BDV37DRAFT_236634</name>
</gene>
<dbReference type="GeneID" id="43665317"/>
<sequence>MLNRAYLDSEMMRREFVSDMFWRPRHHLCQLMPTHDLAQLALMSLSLVNASAVPFCLYIQYIQSREFPVPRLPEWTFYDLIYTSPPEQMSLELWAFLLVAICLPLPS</sequence>